<organism evidence="1 2">
    <name type="scientific">Dioscorea zingiberensis</name>
    <dbReference type="NCBI Taxonomy" id="325984"/>
    <lineage>
        <taxon>Eukaryota</taxon>
        <taxon>Viridiplantae</taxon>
        <taxon>Streptophyta</taxon>
        <taxon>Embryophyta</taxon>
        <taxon>Tracheophyta</taxon>
        <taxon>Spermatophyta</taxon>
        <taxon>Magnoliopsida</taxon>
        <taxon>Liliopsida</taxon>
        <taxon>Dioscoreales</taxon>
        <taxon>Dioscoreaceae</taxon>
        <taxon>Dioscorea</taxon>
    </lineage>
</organism>
<gene>
    <name evidence="1" type="ORF">J5N97_015557</name>
</gene>
<dbReference type="EMBL" id="JAGGNH010000004">
    <property type="protein sequence ID" value="KAJ0973592.1"/>
    <property type="molecule type" value="Genomic_DNA"/>
</dbReference>
<reference evidence="1" key="1">
    <citation type="submission" date="2021-03" db="EMBL/GenBank/DDBJ databases">
        <authorList>
            <person name="Li Z."/>
            <person name="Yang C."/>
        </authorList>
    </citation>
    <scope>NUCLEOTIDE SEQUENCE</scope>
    <source>
        <strain evidence="1">Dzin_1.0</strain>
        <tissue evidence="1">Leaf</tissue>
    </source>
</reference>
<dbReference type="Proteomes" id="UP001085076">
    <property type="component" value="Miscellaneous, Linkage group lg04"/>
</dbReference>
<accession>A0A9D5HES9</accession>
<evidence type="ECO:0000313" key="2">
    <source>
        <dbReference type="Proteomes" id="UP001085076"/>
    </source>
</evidence>
<keyword evidence="2" id="KW-1185">Reference proteome</keyword>
<name>A0A9D5HES9_9LILI</name>
<dbReference type="AlphaFoldDB" id="A0A9D5HES9"/>
<evidence type="ECO:0000313" key="1">
    <source>
        <dbReference type="EMBL" id="KAJ0973592.1"/>
    </source>
</evidence>
<proteinExistence type="predicted"/>
<comment type="caution">
    <text evidence="1">The sequence shown here is derived from an EMBL/GenBank/DDBJ whole genome shotgun (WGS) entry which is preliminary data.</text>
</comment>
<protein>
    <submittedName>
        <fullName evidence="1">Uncharacterized protein</fullName>
    </submittedName>
</protein>
<reference evidence="1" key="2">
    <citation type="journal article" date="2022" name="Hortic Res">
        <title>The genome of Dioscorea zingiberensis sheds light on the biosynthesis, origin and evolution of the medicinally important diosgenin saponins.</title>
        <authorList>
            <person name="Li Y."/>
            <person name="Tan C."/>
            <person name="Li Z."/>
            <person name="Guo J."/>
            <person name="Li S."/>
            <person name="Chen X."/>
            <person name="Wang C."/>
            <person name="Dai X."/>
            <person name="Yang H."/>
            <person name="Song W."/>
            <person name="Hou L."/>
            <person name="Xu J."/>
            <person name="Tong Z."/>
            <person name="Xu A."/>
            <person name="Yuan X."/>
            <person name="Wang W."/>
            <person name="Yang Q."/>
            <person name="Chen L."/>
            <person name="Sun Z."/>
            <person name="Wang K."/>
            <person name="Pan B."/>
            <person name="Chen J."/>
            <person name="Bao Y."/>
            <person name="Liu F."/>
            <person name="Qi X."/>
            <person name="Gang D.R."/>
            <person name="Wen J."/>
            <person name="Li J."/>
        </authorList>
    </citation>
    <scope>NUCLEOTIDE SEQUENCE</scope>
    <source>
        <strain evidence="1">Dzin_1.0</strain>
    </source>
</reference>
<sequence length="78" mass="9207">MESKLEVPKKLISPSQPEELRLNCRPSFVPLAEEANSTELFDKETSITRRRLSNGIPVNYMLMEERRERLMCIHLAWF</sequence>